<evidence type="ECO:0000256" key="5">
    <source>
        <dbReference type="ARBA" id="ARBA00022989"/>
    </source>
</evidence>
<accession>A0A9X9WFS7</accession>
<evidence type="ECO:0000256" key="7">
    <source>
        <dbReference type="SAM" id="Phobius"/>
    </source>
</evidence>
<dbReference type="RefSeq" id="WP_168041660.1">
    <property type="nucleotide sequence ID" value="NZ_JAAEDK010000014.1"/>
</dbReference>
<keyword evidence="4 7" id="KW-0812">Transmembrane</keyword>
<feature type="transmembrane region" description="Helical" evidence="7">
    <location>
        <begin position="7"/>
        <end position="27"/>
    </location>
</feature>
<dbReference type="PANTHER" id="PTHR33452:SF4">
    <property type="entry name" value="BLL4328 PROTEIN"/>
    <property type="match status" value="1"/>
</dbReference>
<keyword evidence="5 7" id="KW-1133">Transmembrane helix</keyword>
<gene>
    <name evidence="9" type="ORF">GWK15_12470</name>
    <name evidence="8" type="ORF">GXW75_08005</name>
</gene>
<dbReference type="GO" id="GO:0005886">
    <property type="term" value="C:plasma membrane"/>
    <property type="evidence" value="ECO:0007669"/>
    <property type="project" value="UniProtKB-SubCell"/>
</dbReference>
<evidence type="ECO:0000256" key="2">
    <source>
        <dbReference type="ARBA" id="ARBA00006679"/>
    </source>
</evidence>
<dbReference type="EMBL" id="JAAEDK010000014">
    <property type="protein sequence ID" value="MBR0659187.1"/>
    <property type="molecule type" value="Genomic_DNA"/>
</dbReference>
<reference evidence="9 10" key="2">
    <citation type="submission" date="2020-02" db="EMBL/GenBank/DDBJ databases">
        <authorList>
            <person name="Sun Q."/>
            <person name="Inoue M."/>
        </authorList>
    </citation>
    <scope>NUCLEOTIDE SEQUENCE [LARGE SCALE GENOMIC DNA]</scope>
    <source>
        <strain evidence="9 10">KCTC 22478</strain>
    </source>
</reference>
<reference evidence="8" key="1">
    <citation type="submission" date="2020-01" db="EMBL/GenBank/DDBJ databases">
        <authorList>
            <person name="Rat A."/>
        </authorList>
    </citation>
    <scope>NUCLEOTIDE SEQUENCE</scope>
    <source>
        <strain evidence="8">LMG 31161</strain>
    </source>
</reference>
<name>A0A9X9WFS7_9PROT</name>
<dbReference type="InterPro" id="IPR032808">
    <property type="entry name" value="DoxX"/>
</dbReference>
<sequence length="139" mass="14851">MSRLAGFFGFFQPIMLSLFRIMVGLVFLQFGLGKLTGFPMAAPNPVFPGQILFSGIVETAGGVLLVLGLFTRPAAFILAGYMAVAVLWIHVPRDILPARNGGNLAVLFCFCFLYLMTAGAGPLSIDRILGLEKPDAAKA</sequence>
<evidence type="ECO:0000313" key="11">
    <source>
        <dbReference type="Proteomes" id="UP001138708"/>
    </source>
</evidence>
<comment type="similarity">
    <text evidence="2">Belongs to the DoxX family.</text>
</comment>
<organism evidence="8 11">
    <name type="scientific">Neoroseomonas oryzicola</name>
    <dbReference type="NCBI Taxonomy" id="535904"/>
    <lineage>
        <taxon>Bacteria</taxon>
        <taxon>Pseudomonadati</taxon>
        <taxon>Pseudomonadota</taxon>
        <taxon>Alphaproteobacteria</taxon>
        <taxon>Acetobacterales</taxon>
        <taxon>Acetobacteraceae</taxon>
        <taxon>Neoroseomonas</taxon>
    </lineage>
</organism>
<comment type="caution">
    <text evidence="8">The sequence shown here is derived from an EMBL/GenBank/DDBJ whole genome shotgun (WGS) entry which is preliminary data.</text>
</comment>
<feature type="transmembrane region" description="Helical" evidence="7">
    <location>
        <begin position="74"/>
        <end position="91"/>
    </location>
</feature>
<dbReference type="Pfam" id="PF07681">
    <property type="entry name" value="DoxX"/>
    <property type="match status" value="1"/>
</dbReference>
<feature type="transmembrane region" description="Helical" evidence="7">
    <location>
        <begin position="103"/>
        <end position="123"/>
    </location>
</feature>
<keyword evidence="3" id="KW-1003">Cell membrane</keyword>
<dbReference type="Proteomes" id="UP000746741">
    <property type="component" value="Unassembled WGS sequence"/>
</dbReference>
<dbReference type="AlphaFoldDB" id="A0A9X9WFS7"/>
<evidence type="ECO:0000256" key="4">
    <source>
        <dbReference type="ARBA" id="ARBA00022692"/>
    </source>
</evidence>
<protein>
    <submittedName>
        <fullName evidence="8">DoxX family protein</fullName>
    </submittedName>
</protein>
<evidence type="ECO:0000313" key="9">
    <source>
        <dbReference type="EMBL" id="NKE17760.1"/>
    </source>
</evidence>
<dbReference type="EMBL" id="JAAVUP010000003">
    <property type="protein sequence ID" value="NKE17760.1"/>
    <property type="molecule type" value="Genomic_DNA"/>
</dbReference>
<evidence type="ECO:0000313" key="10">
    <source>
        <dbReference type="Proteomes" id="UP000746741"/>
    </source>
</evidence>
<evidence type="ECO:0000256" key="6">
    <source>
        <dbReference type="ARBA" id="ARBA00023136"/>
    </source>
</evidence>
<evidence type="ECO:0000313" key="8">
    <source>
        <dbReference type="EMBL" id="MBR0659187.1"/>
    </source>
</evidence>
<feature type="transmembrane region" description="Helical" evidence="7">
    <location>
        <begin position="47"/>
        <end position="67"/>
    </location>
</feature>
<keyword evidence="10" id="KW-1185">Reference proteome</keyword>
<keyword evidence="6 7" id="KW-0472">Membrane</keyword>
<evidence type="ECO:0000256" key="3">
    <source>
        <dbReference type="ARBA" id="ARBA00022475"/>
    </source>
</evidence>
<comment type="subcellular location">
    <subcellularLocation>
        <location evidence="1">Cell membrane</location>
        <topology evidence="1">Multi-pass membrane protein</topology>
    </subcellularLocation>
</comment>
<evidence type="ECO:0000256" key="1">
    <source>
        <dbReference type="ARBA" id="ARBA00004651"/>
    </source>
</evidence>
<dbReference type="InterPro" id="IPR051907">
    <property type="entry name" value="DoxX-like_oxidoreductase"/>
</dbReference>
<proteinExistence type="inferred from homology"/>
<dbReference type="PANTHER" id="PTHR33452">
    <property type="entry name" value="OXIDOREDUCTASE CATD-RELATED"/>
    <property type="match status" value="1"/>
</dbReference>
<dbReference type="Proteomes" id="UP001138708">
    <property type="component" value="Unassembled WGS sequence"/>
</dbReference>
<reference evidence="8" key="3">
    <citation type="journal article" date="2021" name="Syst. Appl. Microbiol.">
        <title>Roseomonas hellenica sp. nov., isolated from roots of wild-growing Alkanna tinctoria.</title>
        <authorList>
            <person name="Rat A."/>
            <person name="Naranjo H.D."/>
            <person name="Lebbe L."/>
            <person name="Cnockaert M."/>
            <person name="Krigas N."/>
            <person name="Grigoriadou K."/>
            <person name="Maloupa E."/>
            <person name="Willems A."/>
        </authorList>
    </citation>
    <scope>NUCLEOTIDE SEQUENCE</scope>
    <source>
        <strain evidence="8">LMG 31161</strain>
    </source>
</reference>